<dbReference type="Gene3D" id="1.10.510.10">
    <property type="entry name" value="Transferase(Phosphotransferase) domain 1"/>
    <property type="match status" value="2"/>
</dbReference>
<name>A0AAD7VTC2_9ASCO</name>
<sequence>MTILLTERATRQISPKLFSGKKEVRVRVSDDFTIGGPNGFHTCLVSLFAGPDIAQICYSPGRRAGSRRLRGSLARKFAKQVTLVVGYLHSAGVAHGDLNTLNVLIQLAHADLWSDQDVYELLGFPVTDEVRLWSGELNNMVSAPEYLVEPANLSSLESKCFTKKILLVDFGQSFTHRLHRTKWYKPLGKLPEPWWSSWEKHDVYFDEGGKPKNYRPNNTRMLTEHPLIEQLKDIGSADNESITDETNIVSTNNVRTEPVRDSILEHPGVRLTEEEVEVFEDLLRKMLRYNPEQRLTPSEILKDAWFTMSFADSAAISGSNGLAK</sequence>
<accession>A0AAD7VTC2</accession>
<proteinExistence type="predicted"/>
<dbReference type="InterPro" id="IPR011009">
    <property type="entry name" value="Kinase-like_dom_sf"/>
</dbReference>
<dbReference type="PROSITE" id="PS50011">
    <property type="entry name" value="PROTEIN_KINASE_DOM"/>
    <property type="match status" value="1"/>
</dbReference>
<evidence type="ECO:0000256" key="5">
    <source>
        <dbReference type="ARBA" id="ARBA00022840"/>
    </source>
</evidence>
<protein>
    <submittedName>
        <fullName evidence="7">Protein kinase</fullName>
    </submittedName>
</protein>
<dbReference type="InterPro" id="IPR000719">
    <property type="entry name" value="Prot_kinase_dom"/>
</dbReference>
<keyword evidence="2" id="KW-0808">Transferase</keyword>
<feature type="domain" description="Protein kinase" evidence="6">
    <location>
        <begin position="1"/>
        <end position="306"/>
    </location>
</feature>
<keyword evidence="4 7" id="KW-0418">Kinase</keyword>
<evidence type="ECO:0000259" key="6">
    <source>
        <dbReference type="PROSITE" id="PS50011"/>
    </source>
</evidence>
<dbReference type="GeneID" id="80881099"/>
<dbReference type="GO" id="GO:0005634">
    <property type="term" value="C:nucleus"/>
    <property type="evidence" value="ECO:0007669"/>
    <property type="project" value="TreeGrafter"/>
</dbReference>
<dbReference type="PANTHER" id="PTHR45646:SF11">
    <property type="entry name" value="SERINE_THREONINE-PROTEIN KINASE DOA"/>
    <property type="match status" value="1"/>
</dbReference>
<dbReference type="SUPFAM" id="SSF56112">
    <property type="entry name" value="Protein kinase-like (PK-like)"/>
    <property type="match status" value="1"/>
</dbReference>
<comment type="caution">
    <text evidence="7">The sequence shown here is derived from an EMBL/GenBank/DDBJ whole genome shotgun (WGS) entry which is preliminary data.</text>
</comment>
<keyword evidence="1" id="KW-0723">Serine/threonine-protein kinase</keyword>
<reference evidence="7" key="1">
    <citation type="submission" date="2023-03" db="EMBL/GenBank/DDBJ databases">
        <title>Near-Complete genome sequence of Lipomyces tetrasporous NRRL Y-64009, an oleaginous yeast capable of growing on lignocellulosic hydrolysates.</title>
        <authorList>
            <consortium name="Lawrence Berkeley National Laboratory"/>
            <person name="Jagtap S.S."/>
            <person name="Liu J.-J."/>
            <person name="Walukiewicz H.E."/>
            <person name="Pangilinan J."/>
            <person name="Lipzen A."/>
            <person name="Ahrendt S."/>
            <person name="Koriabine M."/>
            <person name="Cobaugh K."/>
            <person name="Salamov A."/>
            <person name="Yoshinaga Y."/>
            <person name="Ng V."/>
            <person name="Daum C."/>
            <person name="Grigoriev I.V."/>
            <person name="Slininger P.J."/>
            <person name="Dien B.S."/>
            <person name="Jin Y.-S."/>
            <person name="Rao C.V."/>
        </authorList>
    </citation>
    <scope>NUCLEOTIDE SEQUENCE</scope>
    <source>
        <strain evidence="7">NRRL Y-64009</strain>
    </source>
</reference>
<dbReference type="EMBL" id="JARPMG010000004">
    <property type="protein sequence ID" value="KAJ8100841.1"/>
    <property type="molecule type" value="Genomic_DNA"/>
</dbReference>
<dbReference type="RefSeq" id="XP_056044291.1">
    <property type="nucleotide sequence ID" value="XM_056185933.1"/>
</dbReference>
<dbReference type="AlphaFoldDB" id="A0AAD7VTC2"/>
<keyword evidence="3" id="KW-0547">Nucleotide-binding</keyword>
<dbReference type="SMART" id="SM00220">
    <property type="entry name" value="S_TKc"/>
    <property type="match status" value="1"/>
</dbReference>
<dbReference type="Proteomes" id="UP001217417">
    <property type="component" value="Unassembled WGS sequence"/>
</dbReference>
<evidence type="ECO:0000313" key="7">
    <source>
        <dbReference type="EMBL" id="KAJ8100841.1"/>
    </source>
</evidence>
<gene>
    <name evidence="7" type="ORF">POJ06DRAFT_237011</name>
</gene>
<evidence type="ECO:0000256" key="4">
    <source>
        <dbReference type="ARBA" id="ARBA00022777"/>
    </source>
</evidence>
<dbReference type="PANTHER" id="PTHR45646">
    <property type="entry name" value="SERINE/THREONINE-PROTEIN KINASE DOA-RELATED"/>
    <property type="match status" value="1"/>
</dbReference>
<dbReference type="Gene3D" id="3.30.200.20">
    <property type="entry name" value="Phosphorylase Kinase, domain 1"/>
    <property type="match status" value="1"/>
</dbReference>
<evidence type="ECO:0000256" key="3">
    <source>
        <dbReference type="ARBA" id="ARBA00022741"/>
    </source>
</evidence>
<keyword evidence="5" id="KW-0067">ATP-binding</keyword>
<dbReference type="GO" id="GO:0005524">
    <property type="term" value="F:ATP binding"/>
    <property type="evidence" value="ECO:0007669"/>
    <property type="project" value="UniProtKB-KW"/>
</dbReference>
<evidence type="ECO:0000313" key="8">
    <source>
        <dbReference type="Proteomes" id="UP001217417"/>
    </source>
</evidence>
<keyword evidence="8" id="KW-1185">Reference proteome</keyword>
<dbReference type="GO" id="GO:0004674">
    <property type="term" value="F:protein serine/threonine kinase activity"/>
    <property type="evidence" value="ECO:0007669"/>
    <property type="project" value="UniProtKB-KW"/>
</dbReference>
<dbReference type="InterPro" id="IPR051175">
    <property type="entry name" value="CLK_kinases"/>
</dbReference>
<organism evidence="7 8">
    <name type="scientific">Lipomyces tetrasporus</name>
    <dbReference type="NCBI Taxonomy" id="54092"/>
    <lineage>
        <taxon>Eukaryota</taxon>
        <taxon>Fungi</taxon>
        <taxon>Dikarya</taxon>
        <taxon>Ascomycota</taxon>
        <taxon>Saccharomycotina</taxon>
        <taxon>Lipomycetes</taxon>
        <taxon>Lipomycetales</taxon>
        <taxon>Lipomycetaceae</taxon>
        <taxon>Lipomyces</taxon>
    </lineage>
</organism>
<evidence type="ECO:0000256" key="2">
    <source>
        <dbReference type="ARBA" id="ARBA00022679"/>
    </source>
</evidence>
<evidence type="ECO:0000256" key="1">
    <source>
        <dbReference type="ARBA" id="ARBA00022527"/>
    </source>
</evidence>